<dbReference type="InParanoid" id="A0A0S2LIV8"/>
<dbReference type="KEGG" id="cne:CNJ01055"/>
<dbReference type="GeneID" id="36393059"/>
<evidence type="ECO:0008006" key="3">
    <source>
        <dbReference type="Google" id="ProtNLM"/>
    </source>
</evidence>
<dbReference type="InterPro" id="IPR034595">
    <property type="entry name" value="NDUFAF8"/>
</dbReference>
<dbReference type="Proteomes" id="UP000002149">
    <property type="component" value="Chromosome 10"/>
</dbReference>
<dbReference type="GO" id="GO:0032981">
    <property type="term" value="P:mitochondrial respiratory chain complex I assembly"/>
    <property type="evidence" value="ECO:0000318"/>
    <property type="project" value="GO_Central"/>
</dbReference>
<sequence length="63" mass="7011">MPSRFKDKQPLKTLANASKSCATQSVAYGKCISKSYTEVSKGMCEAEFKAFKECVQKAVGRKW</sequence>
<dbReference type="AlphaFoldDB" id="A0A0S2LIV8"/>
<dbReference type="PaxDb" id="214684-A0A0S2LIV8"/>
<evidence type="ECO:0000313" key="2">
    <source>
        <dbReference type="Proteomes" id="UP000002149"/>
    </source>
</evidence>
<organism evidence="1 2">
    <name type="scientific">Cryptococcus deneoformans (strain JEC21 / ATCC MYA-565)</name>
    <name type="common">Cryptococcus neoformans var. neoformans serotype D</name>
    <dbReference type="NCBI Taxonomy" id="214684"/>
    <lineage>
        <taxon>Eukaryota</taxon>
        <taxon>Fungi</taxon>
        <taxon>Dikarya</taxon>
        <taxon>Basidiomycota</taxon>
        <taxon>Agaricomycotina</taxon>
        <taxon>Tremellomycetes</taxon>
        <taxon>Tremellales</taxon>
        <taxon>Cryptococcaceae</taxon>
        <taxon>Cryptococcus</taxon>
        <taxon>Cryptococcus neoformans species complex</taxon>
    </lineage>
</organism>
<evidence type="ECO:0000313" key="1">
    <source>
        <dbReference type="EMBL" id="ALO60902.1"/>
    </source>
</evidence>
<dbReference type="OrthoDB" id="3821113at2759"/>
<dbReference type="PANTHER" id="PTHR34561:SF1">
    <property type="entry name" value="NADH DEHYDROGENASE [UBIQUINONE] 1 ALPHA SUBCOMPLEX ASSEMBLY FACTOR 8"/>
    <property type="match status" value="1"/>
</dbReference>
<protein>
    <recommendedName>
        <fullName evidence="3">IMS import disulfide relay-system CHCH-CHCH-like Cx9C domain-containing protein</fullName>
    </recommendedName>
</protein>
<proteinExistence type="predicted"/>
<dbReference type="RefSeq" id="XP_024514441.1">
    <property type="nucleotide sequence ID" value="XM_024658760.1"/>
</dbReference>
<name>A0A0S2LIV8_CRYD1</name>
<dbReference type="VEuPathDB" id="FungiDB:CNJ01055"/>
<reference evidence="1 2" key="1">
    <citation type="journal article" date="2005" name="Science">
        <title>The genome of the basidiomycetous yeast and human pathogen Cryptococcus neoformans.</title>
        <authorList>
            <person name="Loftus B.J."/>
            <person name="Fung E."/>
            <person name="Roncaglia P."/>
            <person name="Rowley D."/>
            <person name="Amedeo P."/>
            <person name="Bruno D."/>
            <person name="Vamathevan J."/>
            <person name="Miranda M."/>
            <person name="Anderson I.J."/>
            <person name="Fraser J.A."/>
            <person name="Allen J.E."/>
            <person name="Bosdet I.E."/>
            <person name="Brent M.R."/>
            <person name="Chiu R."/>
            <person name="Doering T.L."/>
            <person name="Donlin M.J."/>
            <person name="D'Souza C.A."/>
            <person name="Fox D.S."/>
            <person name="Grinberg V."/>
            <person name="Fu J."/>
            <person name="Fukushima M."/>
            <person name="Haas B.J."/>
            <person name="Huang J.C."/>
            <person name="Janbon G."/>
            <person name="Jones S.J."/>
            <person name="Koo H.L."/>
            <person name="Krzywinski M.I."/>
            <person name="Kwon-Chung J.K."/>
            <person name="Lengeler K.B."/>
            <person name="Maiti R."/>
            <person name="Marra M.A."/>
            <person name="Marra R.E."/>
            <person name="Mathewson C.A."/>
            <person name="Mitchell T.G."/>
            <person name="Pertea M."/>
            <person name="Riggs F.R."/>
            <person name="Salzberg S.L."/>
            <person name="Schein J.E."/>
            <person name="Shvartsbeyn A."/>
            <person name="Shin H."/>
            <person name="Shumway M."/>
            <person name="Specht C.A."/>
            <person name="Suh B.B."/>
            <person name="Tenney A."/>
            <person name="Utterback T.R."/>
            <person name="Wickes B.L."/>
            <person name="Wortman J.R."/>
            <person name="Wye N.H."/>
            <person name="Kronstad J.W."/>
            <person name="Lodge J.K."/>
            <person name="Heitman J."/>
            <person name="Davis R.W."/>
            <person name="Fraser C.M."/>
            <person name="Hyman R.W."/>
        </authorList>
    </citation>
    <scope>NUCLEOTIDE SEQUENCE [LARGE SCALE GENOMIC DNA]</scope>
    <source>
        <strain evidence="2">JEC21 / ATCC MYA-565</strain>
    </source>
</reference>
<accession>A0A0S2LIV8</accession>
<dbReference type="EMBL" id="AE017350">
    <property type="protein sequence ID" value="ALO60902.1"/>
    <property type="molecule type" value="Genomic_DNA"/>
</dbReference>
<gene>
    <name evidence="1" type="ordered locus">CNJ01055</name>
</gene>
<dbReference type="PROSITE" id="PS51808">
    <property type="entry name" value="CHCH"/>
    <property type="match status" value="1"/>
</dbReference>
<keyword evidence="2" id="KW-1185">Reference proteome</keyword>
<dbReference type="GO" id="GO:0005739">
    <property type="term" value="C:mitochondrion"/>
    <property type="evidence" value="ECO:0000318"/>
    <property type="project" value="GO_Central"/>
</dbReference>
<dbReference type="PANTHER" id="PTHR34561">
    <property type="entry name" value="NADH DEHYDROGENASE [UBIQUINONE] 1 ALPHA SUBCOMPLEX ASSEMBLY FACTOR 8"/>
    <property type="match status" value="1"/>
</dbReference>